<keyword evidence="10 18" id="KW-0418">Kinase</keyword>
<evidence type="ECO:0000256" key="8">
    <source>
        <dbReference type="ARBA" id="ARBA00022679"/>
    </source>
</evidence>
<keyword evidence="16" id="KW-0812">Transmembrane</keyword>
<dbReference type="InterPro" id="IPR004358">
    <property type="entry name" value="Sig_transdc_His_kin-like_C"/>
</dbReference>
<dbReference type="PANTHER" id="PTHR24421">
    <property type="entry name" value="NITRATE/NITRITE SENSOR PROTEIN NARX-RELATED"/>
    <property type="match status" value="1"/>
</dbReference>
<sequence>MADPVPLPPSPRWRGDLLRVLLAAAACYVVSVRIDLHERMVRWFGRYERWQVDELPLTALVLAVGLAWYAWRRMGEVRVELGRRRAAEAHAAALLAHNRELAQQLIGVQERERLALARELHDELGQGCSAIRVETACLRRCAPAGDTVLLAAAARADLAAQTLYQQVRELLRRLRPADLDALGLVAAVQTLCEAWSRRTGVACSFEQDGLDAPLPDLVNITVYRVVQESLTNVQRHAQARAVRVLLRLDAAQGLQLAVCDDGVGMDPQAATRGLGLLGCVERAAAVGGTLQVVSAPGAGCAMRLALPCTALGAAATAAASAMKAAA</sequence>
<comment type="function">
    <text evidence="14">Member of the two-component regulatory system NreB/NreC involved in the control of dissimilatory nitrate/nitrite reduction in response to oxygen. NreB functions as a direct oxygen sensor histidine kinase which is autophosphorylated, in the absence of oxygen, probably at the conserved histidine residue, and transfers its phosphate group probably to a conserved aspartate residue of NreC. NreB/NreC activates the expression of the nitrate (narGHJI) and nitrite (nir) reductase operons, as well as the putative nitrate transporter gene narT.</text>
</comment>
<dbReference type="CDD" id="cd16917">
    <property type="entry name" value="HATPase_UhpB-NarQ-NarX-like"/>
    <property type="match status" value="1"/>
</dbReference>
<dbReference type="EC" id="2.7.13.3" evidence="4"/>
<comment type="caution">
    <text evidence="18">The sequence shown here is derived from an EMBL/GenBank/DDBJ whole genome shotgun (WGS) entry which is preliminary data.</text>
</comment>
<evidence type="ECO:0000256" key="3">
    <source>
        <dbReference type="ARBA" id="ARBA00004496"/>
    </source>
</evidence>
<dbReference type="RefSeq" id="WP_332287933.1">
    <property type="nucleotide sequence ID" value="NZ_JAZIBG010000009.1"/>
</dbReference>
<dbReference type="InterPro" id="IPR050482">
    <property type="entry name" value="Sensor_HK_TwoCompSys"/>
</dbReference>
<keyword evidence="12" id="KW-0902">Two-component regulatory system</keyword>
<accession>A0AAW9QC71</accession>
<comment type="catalytic activity">
    <reaction evidence="1">
        <text>ATP + protein L-histidine = ADP + protein N-phospho-L-histidine.</text>
        <dbReference type="EC" id="2.7.13.3"/>
    </reaction>
</comment>
<evidence type="ECO:0000259" key="17">
    <source>
        <dbReference type="PROSITE" id="PS50109"/>
    </source>
</evidence>
<name>A0AAW9QC71_9BURK</name>
<evidence type="ECO:0000256" key="5">
    <source>
        <dbReference type="ARBA" id="ARBA00017322"/>
    </source>
</evidence>
<dbReference type="Proteomes" id="UP001336250">
    <property type="component" value="Unassembled WGS sequence"/>
</dbReference>
<dbReference type="PANTHER" id="PTHR24421:SF58">
    <property type="entry name" value="SIGNAL TRANSDUCTION HISTIDINE-PROTEIN KINASE_PHOSPHATASE UHPB"/>
    <property type="match status" value="1"/>
</dbReference>
<reference evidence="18 19" key="1">
    <citation type="submission" date="2024-02" db="EMBL/GenBank/DDBJ databases">
        <title>Genome sequence of Aquincola sp. MAHUQ-54.</title>
        <authorList>
            <person name="Huq M.A."/>
        </authorList>
    </citation>
    <scope>NUCLEOTIDE SEQUENCE [LARGE SCALE GENOMIC DNA]</scope>
    <source>
        <strain evidence="18 19">MAHUQ-54</strain>
    </source>
</reference>
<dbReference type="SMART" id="SM00387">
    <property type="entry name" value="HATPase_c"/>
    <property type="match status" value="1"/>
</dbReference>
<keyword evidence="8" id="KW-0808">Transferase</keyword>
<dbReference type="PROSITE" id="PS50109">
    <property type="entry name" value="HIS_KIN"/>
    <property type="match status" value="1"/>
</dbReference>
<keyword evidence="9" id="KW-0479">Metal-binding</keyword>
<keyword evidence="16" id="KW-1133">Transmembrane helix</keyword>
<dbReference type="InterPro" id="IPR005467">
    <property type="entry name" value="His_kinase_dom"/>
</dbReference>
<gene>
    <name evidence="18" type="ORF">V4F39_03770</name>
</gene>
<keyword evidence="7" id="KW-0963">Cytoplasm</keyword>
<evidence type="ECO:0000256" key="15">
    <source>
        <dbReference type="ARBA" id="ARBA00030800"/>
    </source>
</evidence>
<dbReference type="Gene3D" id="1.20.5.1930">
    <property type="match status" value="1"/>
</dbReference>
<dbReference type="AlphaFoldDB" id="A0AAW9QC71"/>
<keyword evidence="19" id="KW-1185">Reference proteome</keyword>
<dbReference type="Pfam" id="PF02518">
    <property type="entry name" value="HATPase_c"/>
    <property type="match status" value="1"/>
</dbReference>
<dbReference type="GO" id="GO:0005737">
    <property type="term" value="C:cytoplasm"/>
    <property type="evidence" value="ECO:0007669"/>
    <property type="project" value="UniProtKB-SubCell"/>
</dbReference>
<dbReference type="GO" id="GO:0051539">
    <property type="term" value="F:4 iron, 4 sulfur cluster binding"/>
    <property type="evidence" value="ECO:0007669"/>
    <property type="project" value="UniProtKB-KW"/>
</dbReference>
<evidence type="ECO:0000256" key="12">
    <source>
        <dbReference type="ARBA" id="ARBA00023012"/>
    </source>
</evidence>
<evidence type="ECO:0000313" key="19">
    <source>
        <dbReference type="Proteomes" id="UP001336250"/>
    </source>
</evidence>
<dbReference type="EMBL" id="JAZIBG010000009">
    <property type="protein sequence ID" value="MEF7613017.1"/>
    <property type="molecule type" value="Genomic_DNA"/>
</dbReference>
<evidence type="ECO:0000256" key="4">
    <source>
        <dbReference type="ARBA" id="ARBA00012438"/>
    </source>
</evidence>
<evidence type="ECO:0000256" key="1">
    <source>
        <dbReference type="ARBA" id="ARBA00000085"/>
    </source>
</evidence>
<evidence type="ECO:0000256" key="11">
    <source>
        <dbReference type="ARBA" id="ARBA00023004"/>
    </source>
</evidence>
<keyword evidence="13" id="KW-0411">Iron-sulfur</keyword>
<protein>
    <recommendedName>
        <fullName evidence="5">Oxygen sensor histidine kinase NreB</fullName>
        <ecNumber evidence="4">2.7.13.3</ecNumber>
    </recommendedName>
    <alternativeName>
        <fullName evidence="15">Nitrogen regulation protein B</fullName>
    </alternativeName>
</protein>
<dbReference type="Gene3D" id="3.30.565.10">
    <property type="entry name" value="Histidine kinase-like ATPase, C-terminal domain"/>
    <property type="match status" value="1"/>
</dbReference>
<comment type="cofactor">
    <cofactor evidence="2">
        <name>[4Fe-4S] cluster</name>
        <dbReference type="ChEBI" id="CHEBI:49883"/>
    </cofactor>
</comment>
<organism evidence="18 19">
    <name type="scientific">Aquincola agrisoli</name>
    <dbReference type="NCBI Taxonomy" id="3119538"/>
    <lineage>
        <taxon>Bacteria</taxon>
        <taxon>Pseudomonadati</taxon>
        <taxon>Pseudomonadota</taxon>
        <taxon>Betaproteobacteria</taxon>
        <taxon>Burkholderiales</taxon>
        <taxon>Sphaerotilaceae</taxon>
        <taxon>Aquincola</taxon>
    </lineage>
</organism>
<dbReference type="InterPro" id="IPR011712">
    <property type="entry name" value="Sig_transdc_His_kin_sub3_dim/P"/>
</dbReference>
<evidence type="ECO:0000256" key="16">
    <source>
        <dbReference type="SAM" id="Phobius"/>
    </source>
</evidence>
<dbReference type="GO" id="GO:0000155">
    <property type="term" value="F:phosphorelay sensor kinase activity"/>
    <property type="evidence" value="ECO:0007669"/>
    <property type="project" value="InterPro"/>
</dbReference>
<proteinExistence type="predicted"/>
<evidence type="ECO:0000256" key="6">
    <source>
        <dbReference type="ARBA" id="ARBA00022485"/>
    </source>
</evidence>
<dbReference type="GO" id="GO:0016020">
    <property type="term" value="C:membrane"/>
    <property type="evidence" value="ECO:0007669"/>
    <property type="project" value="InterPro"/>
</dbReference>
<dbReference type="GO" id="GO:0046872">
    <property type="term" value="F:metal ion binding"/>
    <property type="evidence" value="ECO:0007669"/>
    <property type="project" value="UniProtKB-KW"/>
</dbReference>
<keyword evidence="11" id="KW-0408">Iron</keyword>
<keyword evidence="16" id="KW-0472">Membrane</keyword>
<evidence type="ECO:0000256" key="14">
    <source>
        <dbReference type="ARBA" id="ARBA00024827"/>
    </source>
</evidence>
<feature type="transmembrane region" description="Helical" evidence="16">
    <location>
        <begin position="17"/>
        <end position="34"/>
    </location>
</feature>
<dbReference type="GO" id="GO:0046983">
    <property type="term" value="F:protein dimerization activity"/>
    <property type="evidence" value="ECO:0007669"/>
    <property type="project" value="InterPro"/>
</dbReference>
<feature type="transmembrane region" description="Helical" evidence="16">
    <location>
        <begin position="55"/>
        <end position="71"/>
    </location>
</feature>
<evidence type="ECO:0000256" key="9">
    <source>
        <dbReference type="ARBA" id="ARBA00022723"/>
    </source>
</evidence>
<dbReference type="PRINTS" id="PR00344">
    <property type="entry name" value="BCTRLSENSOR"/>
</dbReference>
<comment type="subcellular location">
    <subcellularLocation>
        <location evidence="3">Cytoplasm</location>
    </subcellularLocation>
</comment>
<evidence type="ECO:0000256" key="13">
    <source>
        <dbReference type="ARBA" id="ARBA00023014"/>
    </source>
</evidence>
<dbReference type="InterPro" id="IPR036890">
    <property type="entry name" value="HATPase_C_sf"/>
</dbReference>
<keyword evidence="6" id="KW-0004">4Fe-4S</keyword>
<dbReference type="InterPro" id="IPR003594">
    <property type="entry name" value="HATPase_dom"/>
</dbReference>
<evidence type="ECO:0000256" key="10">
    <source>
        <dbReference type="ARBA" id="ARBA00022777"/>
    </source>
</evidence>
<evidence type="ECO:0000256" key="2">
    <source>
        <dbReference type="ARBA" id="ARBA00001966"/>
    </source>
</evidence>
<evidence type="ECO:0000313" key="18">
    <source>
        <dbReference type="EMBL" id="MEF7613017.1"/>
    </source>
</evidence>
<dbReference type="Pfam" id="PF07730">
    <property type="entry name" value="HisKA_3"/>
    <property type="match status" value="1"/>
</dbReference>
<feature type="domain" description="Histidine kinase" evidence="17">
    <location>
        <begin position="222"/>
        <end position="310"/>
    </location>
</feature>
<evidence type="ECO:0000256" key="7">
    <source>
        <dbReference type="ARBA" id="ARBA00022490"/>
    </source>
</evidence>
<dbReference type="SUPFAM" id="SSF55874">
    <property type="entry name" value="ATPase domain of HSP90 chaperone/DNA topoisomerase II/histidine kinase"/>
    <property type="match status" value="1"/>
</dbReference>